<proteinExistence type="predicted"/>
<accession>A0A835ZF61</accession>
<evidence type="ECO:0000313" key="4">
    <source>
        <dbReference type="Proteomes" id="UP000664859"/>
    </source>
</evidence>
<comment type="caution">
    <text evidence="3">The sequence shown here is derived from an EMBL/GenBank/DDBJ whole genome shotgun (WGS) entry which is preliminary data.</text>
</comment>
<name>A0A835ZF61_9STRA</name>
<dbReference type="SUPFAM" id="SSF48371">
    <property type="entry name" value="ARM repeat"/>
    <property type="match status" value="2"/>
</dbReference>
<dbReference type="InterPro" id="IPR011989">
    <property type="entry name" value="ARM-like"/>
</dbReference>
<feature type="region of interest" description="Disordered" evidence="1">
    <location>
        <begin position="223"/>
        <end position="260"/>
    </location>
</feature>
<evidence type="ECO:0000256" key="1">
    <source>
        <dbReference type="SAM" id="MobiDB-lite"/>
    </source>
</evidence>
<dbReference type="PANTHER" id="PTHR21567:SF9">
    <property type="entry name" value="CLIP-ASSOCIATING PROTEIN"/>
    <property type="match status" value="1"/>
</dbReference>
<dbReference type="EMBL" id="JAFCMP010000003">
    <property type="protein sequence ID" value="KAG5192651.1"/>
    <property type="molecule type" value="Genomic_DNA"/>
</dbReference>
<sequence>MEVDTAWADVLEAKDTMTRLQGLEGLCEELRKGQLPDAWAELIVPLGACLRDNNHKVCKIALECVGFLIGRLQGAIQPFAASMLPGVTECLGNGKAPVRQEAVAVLLAFSSPRVCGTVSMLDAIVSRFQQKNWRLREAVLEFVGRVATVDPGGWAARRQATIAGVLAPAFSDSSSEVRTQAAQTGRLLHSVLGDDLLQQLSEHGVRNMQWASAAAAAASDTASVTSGSSDAGAPTAAPTAVAAAPAPRSQPKAAPASRLARRAAAEAAAAAAGGTPQGATAAAAAAAQSYQPFAKLPPIQPVRVYTEGDVQREIDAVARGLQRADDWEAWVAALQRLAGVARGGAADSAALLAAFVAAVRASGVDAAVAKHVCDLRSAVQKEACRAAAAVVTALGAATAPLAEAWLPALLRNASNAKETISASAHCAAESILTATPEGFPKLLPQLLVGAAAKAAPVRHRSMGYLFLAVSTWAEGGVWERSLGPIADAVTVAVADKDVQFTRAAACRVYCALSRRYPALAARVMGAVDLRVQRRLREEEQASAAAAGSGERGQPAAVPLTATAPVRSTAARQSIMPGYGSGGFARRALQPAPAADQPLAPVPSPRQQGDTAPALAAALPAAAVRVVAAAAAADGGGGEDAEEARGDRRRAAQQADALLEAVRSDAWDKRASAWDGLRALLCEDAASAAALAAVPPPAAALGGGGAAASAAAAARPPPLLQSAARVRRLVQRLCDGVGDVHHRGAAAALGALAALAAMRAAAAALAPHVAELVPRALLRCGDAHEDVRAAAAQALECCGRAFKPDKLCMALCPHVGDAMPERARATLLEHVAALAPAARAYFWGGTGQQGRAFVQRSAALLAEMPKALDRKLLIEAVAAVYRTDAAAFVVAAQRLSPPLAAALRAALSSVVPELGAQAVAGRGAAQLPVPLLPPPVADVAPSSSDESGQQQHAATVTAAVVAAVDRPAPLQQRQRRVPPSQDLIPELLVKLGPSSTAQQKQTALKGLKVLIDDAGPAFWARHFAQVLTLLLEGCAPPPPPAAAAPPSRTPAAALDKENRHRAAAAPLSNADAAAAAAELKVTVLRCKYLRAIGALVARAPAQCCAAAAASAAGGALLPRLLSCGDDPCELVRAAAATVLRDLFAAMAPPPHALACLGRALPVGLGARLEVLRVVCALVPRLSAAQLREEMGGGGGSSGGGGGGGWLAPALLDALEAPSDAALRKMAVMAAVEMYQVLGAALLPLLPGVTAARLSVIAVYAEKRSAAGGRPVAPPLCAASAAACSGGGGGQVRGPCA</sequence>
<feature type="domain" description="TOG" evidence="2">
    <location>
        <begin position="1"/>
        <end position="221"/>
    </location>
</feature>
<dbReference type="GO" id="GO:0008017">
    <property type="term" value="F:microtubule binding"/>
    <property type="evidence" value="ECO:0007669"/>
    <property type="project" value="TreeGrafter"/>
</dbReference>
<organism evidence="3 4">
    <name type="scientific">Tribonema minus</name>
    <dbReference type="NCBI Taxonomy" id="303371"/>
    <lineage>
        <taxon>Eukaryota</taxon>
        <taxon>Sar</taxon>
        <taxon>Stramenopiles</taxon>
        <taxon>Ochrophyta</taxon>
        <taxon>PX clade</taxon>
        <taxon>Xanthophyceae</taxon>
        <taxon>Tribonematales</taxon>
        <taxon>Tribonemataceae</taxon>
        <taxon>Tribonema</taxon>
    </lineage>
</organism>
<keyword evidence="4" id="KW-1185">Reference proteome</keyword>
<feature type="region of interest" description="Disordered" evidence="1">
    <location>
        <begin position="632"/>
        <end position="651"/>
    </location>
</feature>
<feature type="compositionally biased region" description="Low complexity" evidence="1">
    <location>
        <begin position="223"/>
        <end position="258"/>
    </location>
</feature>
<dbReference type="PANTHER" id="PTHR21567">
    <property type="entry name" value="CLASP"/>
    <property type="match status" value="1"/>
</dbReference>
<feature type="domain" description="TOG" evidence="2">
    <location>
        <begin position="307"/>
        <end position="547"/>
    </location>
</feature>
<dbReference type="Proteomes" id="UP000664859">
    <property type="component" value="Unassembled WGS sequence"/>
</dbReference>
<gene>
    <name evidence="3" type="ORF">JKP88DRAFT_266092</name>
</gene>
<feature type="region of interest" description="Disordered" evidence="1">
    <location>
        <begin position="592"/>
        <end position="611"/>
    </location>
</feature>
<dbReference type="GO" id="GO:0005819">
    <property type="term" value="C:spindle"/>
    <property type="evidence" value="ECO:0007669"/>
    <property type="project" value="UniProtKB-ARBA"/>
</dbReference>
<dbReference type="SMART" id="SM01349">
    <property type="entry name" value="TOG"/>
    <property type="match status" value="2"/>
</dbReference>
<dbReference type="InterPro" id="IPR016024">
    <property type="entry name" value="ARM-type_fold"/>
</dbReference>
<dbReference type="InterPro" id="IPR034085">
    <property type="entry name" value="TOG"/>
</dbReference>
<dbReference type="Gene3D" id="1.25.10.10">
    <property type="entry name" value="Leucine-rich Repeat Variant"/>
    <property type="match status" value="4"/>
</dbReference>
<dbReference type="Pfam" id="PF24987">
    <property type="entry name" value="HEAT_EF3_N"/>
    <property type="match status" value="1"/>
</dbReference>
<dbReference type="GO" id="GO:0000278">
    <property type="term" value="P:mitotic cell cycle"/>
    <property type="evidence" value="ECO:0007669"/>
    <property type="project" value="UniProtKB-ARBA"/>
</dbReference>
<evidence type="ECO:0000313" key="3">
    <source>
        <dbReference type="EMBL" id="KAG5192651.1"/>
    </source>
</evidence>
<dbReference type="InterPro" id="IPR024395">
    <property type="entry name" value="CLASP_N_dom"/>
</dbReference>
<dbReference type="GO" id="GO:0005881">
    <property type="term" value="C:cytoplasmic microtubule"/>
    <property type="evidence" value="ECO:0007669"/>
    <property type="project" value="TreeGrafter"/>
</dbReference>
<dbReference type="OrthoDB" id="46159at2759"/>
<dbReference type="Pfam" id="PF12348">
    <property type="entry name" value="CLASP_N"/>
    <property type="match status" value="1"/>
</dbReference>
<protein>
    <submittedName>
        <fullName evidence="3">Armadillo-type protein</fullName>
    </submittedName>
</protein>
<dbReference type="GO" id="GO:0000226">
    <property type="term" value="P:microtubule cytoskeleton organization"/>
    <property type="evidence" value="ECO:0007669"/>
    <property type="project" value="TreeGrafter"/>
</dbReference>
<reference evidence="3" key="1">
    <citation type="submission" date="2021-02" db="EMBL/GenBank/DDBJ databases">
        <title>First Annotated Genome of the Yellow-green Alga Tribonema minus.</title>
        <authorList>
            <person name="Mahan K.M."/>
        </authorList>
    </citation>
    <scope>NUCLEOTIDE SEQUENCE</scope>
    <source>
        <strain evidence="3">UTEX B ZZ1240</strain>
    </source>
</reference>
<evidence type="ECO:0000259" key="2">
    <source>
        <dbReference type="SMART" id="SM01349"/>
    </source>
</evidence>